<dbReference type="InterPro" id="IPR054414">
    <property type="entry name" value="Ccdc124/Oxs1_C"/>
</dbReference>
<feature type="domain" description="Coiled-coil" evidence="4">
    <location>
        <begin position="132"/>
        <end position="211"/>
    </location>
</feature>
<dbReference type="GO" id="GO:0005634">
    <property type="term" value="C:nucleus"/>
    <property type="evidence" value="ECO:0007669"/>
    <property type="project" value="TreeGrafter"/>
</dbReference>
<evidence type="ECO:0000313" key="6">
    <source>
        <dbReference type="Proteomes" id="UP000604825"/>
    </source>
</evidence>
<protein>
    <recommendedName>
        <fullName evidence="4">Coiled-coil domain-containing protein</fullName>
    </recommendedName>
</protein>
<keyword evidence="6" id="KW-1185">Reference proteome</keyword>
<evidence type="ECO:0000313" key="5">
    <source>
        <dbReference type="EMBL" id="CAD6335566.1"/>
    </source>
</evidence>
<dbReference type="PANTHER" id="PTHR21680:SF0">
    <property type="entry name" value="COILED-COIL DOMAIN-CONTAINING PROTEIN 124"/>
    <property type="match status" value="1"/>
</dbReference>
<gene>
    <name evidence="5" type="ORF">NCGR_LOCUS59664</name>
</gene>
<organism evidence="5 6">
    <name type="scientific">Miscanthus lutarioriparius</name>
    <dbReference type="NCBI Taxonomy" id="422564"/>
    <lineage>
        <taxon>Eukaryota</taxon>
        <taxon>Viridiplantae</taxon>
        <taxon>Streptophyta</taxon>
        <taxon>Embryophyta</taxon>
        <taxon>Tracheophyta</taxon>
        <taxon>Spermatophyta</taxon>
        <taxon>Magnoliopsida</taxon>
        <taxon>Liliopsida</taxon>
        <taxon>Poales</taxon>
        <taxon>Poaceae</taxon>
        <taxon>PACMAD clade</taxon>
        <taxon>Panicoideae</taxon>
        <taxon>Andropogonodae</taxon>
        <taxon>Andropogoneae</taxon>
        <taxon>Saccharinae</taxon>
        <taxon>Miscanthus</taxon>
    </lineage>
</organism>
<dbReference type="OrthoDB" id="76412at2759"/>
<comment type="similarity">
    <text evidence="1">Belongs to the CCDC124 family.</text>
</comment>
<evidence type="ECO:0000256" key="3">
    <source>
        <dbReference type="SAM" id="MobiDB-lite"/>
    </source>
</evidence>
<comment type="caution">
    <text evidence="5">The sequence shown here is derived from an EMBL/GenBank/DDBJ whole genome shotgun (WGS) entry which is preliminary data.</text>
</comment>
<dbReference type="AlphaFoldDB" id="A0A811S4I2"/>
<dbReference type="Pfam" id="PF06244">
    <property type="entry name" value="Ccdc124"/>
    <property type="match status" value="1"/>
</dbReference>
<proteinExistence type="inferred from homology"/>
<reference evidence="5" key="1">
    <citation type="submission" date="2020-10" db="EMBL/GenBank/DDBJ databases">
        <authorList>
            <person name="Han B."/>
            <person name="Lu T."/>
            <person name="Zhao Q."/>
            <person name="Huang X."/>
            <person name="Zhao Y."/>
        </authorList>
    </citation>
    <scope>NUCLEOTIDE SEQUENCE</scope>
</reference>
<dbReference type="EMBL" id="CAJGYO010000018">
    <property type="protein sequence ID" value="CAD6335566.1"/>
    <property type="molecule type" value="Genomic_DNA"/>
</dbReference>
<evidence type="ECO:0000256" key="2">
    <source>
        <dbReference type="ARBA" id="ARBA00023054"/>
    </source>
</evidence>
<feature type="region of interest" description="Disordered" evidence="3">
    <location>
        <begin position="1"/>
        <end position="55"/>
    </location>
</feature>
<accession>A0A811S4I2</accession>
<name>A0A811S4I2_9POAL</name>
<evidence type="ECO:0000259" key="4">
    <source>
        <dbReference type="Pfam" id="PF06244"/>
    </source>
</evidence>
<evidence type="ECO:0000256" key="1">
    <source>
        <dbReference type="ARBA" id="ARBA00008296"/>
    </source>
</evidence>
<dbReference type="PANTHER" id="PTHR21680">
    <property type="entry name" value="COILED-COIL DOMAIN-CONTAINING PROTEIN 124"/>
    <property type="match status" value="1"/>
</dbReference>
<dbReference type="GO" id="GO:0003713">
    <property type="term" value="F:transcription coactivator activity"/>
    <property type="evidence" value="ECO:0007669"/>
    <property type="project" value="TreeGrafter"/>
</dbReference>
<sequence length="214" mass="23309">MQASRRVATRQACNQQPARKQAGAPRRLGGTSASPGAVTAPSSSTPRRAIRPRRINPLIAKGSRVTLAADQVPPVAPPDTAEVAYALFASNWPAPAPGSSKAQRPVLTALLRSFWPQFLLTAVLGVTRGPDDSLIEARSVEEAIARMSVLDPQVSLPADKHPERRLKSTFKAFEEAELPKLKEEKPGLTLHQYKDMIWKLWKKSPDNPLNQAAD</sequence>
<dbReference type="InterPro" id="IPR010422">
    <property type="entry name" value="Ccdc124/Oxs1"/>
</dbReference>
<dbReference type="GO" id="GO:0006366">
    <property type="term" value="P:transcription by RNA polymerase II"/>
    <property type="evidence" value="ECO:0007669"/>
    <property type="project" value="TreeGrafter"/>
</dbReference>
<dbReference type="Proteomes" id="UP000604825">
    <property type="component" value="Unassembled WGS sequence"/>
</dbReference>
<keyword evidence="2" id="KW-0175">Coiled coil</keyword>